<evidence type="ECO:0000256" key="1">
    <source>
        <dbReference type="SAM" id="MobiDB-lite"/>
    </source>
</evidence>
<name>A0A6A6J5S8_WESOR</name>
<feature type="region of interest" description="Disordered" evidence="1">
    <location>
        <begin position="1"/>
        <end position="90"/>
    </location>
</feature>
<feature type="compositionally biased region" description="Pro residues" evidence="1">
    <location>
        <begin position="76"/>
        <end position="90"/>
    </location>
</feature>
<evidence type="ECO:0000313" key="3">
    <source>
        <dbReference type="Proteomes" id="UP000800097"/>
    </source>
</evidence>
<feature type="compositionally biased region" description="Basic and acidic residues" evidence="1">
    <location>
        <begin position="10"/>
        <end position="21"/>
    </location>
</feature>
<feature type="region of interest" description="Disordered" evidence="1">
    <location>
        <begin position="294"/>
        <end position="375"/>
    </location>
</feature>
<dbReference type="RefSeq" id="XP_033649086.1">
    <property type="nucleotide sequence ID" value="XM_033801815.1"/>
</dbReference>
<feature type="compositionally biased region" description="Polar residues" evidence="1">
    <location>
        <begin position="171"/>
        <end position="190"/>
    </location>
</feature>
<feature type="compositionally biased region" description="Basic and acidic residues" evidence="1">
    <location>
        <begin position="204"/>
        <end position="227"/>
    </location>
</feature>
<keyword evidence="3" id="KW-1185">Reference proteome</keyword>
<feature type="compositionally biased region" description="Basic and acidic residues" evidence="1">
    <location>
        <begin position="39"/>
        <end position="58"/>
    </location>
</feature>
<reference evidence="2" key="1">
    <citation type="journal article" date="2020" name="Stud. Mycol.">
        <title>101 Dothideomycetes genomes: a test case for predicting lifestyles and emergence of pathogens.</title>
        <authorList>
            <person name="Haridas S."/>
            <person name="Albert R."/>
            <person name="Binder M."/>
            <person name="Bloem J."/>
            <person name="Labutti K."/>
            <person name="Salamov A."/>
            <person name="Andreopoulos B."/>
            <person name="Baker S."/>
            <person name="Barry K."/>
            <person name="Bills G."/>
            <person name="Bluhm B."/>
            <person name="Cannon C."/>
            <person name="Castanera R."/>
            <person name="Culley D."/>
            <person name="Daum C."/>
            <person name="Ezra D."/>
            <person name="Gonzalez J."/>
            <person name="Henrissat B."/>
            <person name="Kuo A."/>
            <person name="Liang C."/>
            <person name="Lipzen A."/>
            <person name="Lutzoni F."/>
            <person name="Magnuson J."/>
            <person name="Mondo S."/>
            <person name="Nolan M."/>
            <person name="Ohm R."/>
            <person name="Pangilinan J."/>
            <person name="Park H.-J."/>
            <person name="Ramirez L."/>
            <person name="Alfaro M."/>
            <person name="Sun H."/>
            <person name="Tritt A."/>
            <person name="Yoshinaga Y."/>
            <person name="Zwiers L.-H."/>
            <person name="Turgeon B."/>
            <person name="Goodwin S."/>
            <person name="Spatafora J."/>
            <person name="Crous P."/>
            <person name="Grigoriev I."/>
        </authorList>
    </citation>
    <scope>NUCLEOTIDE SEQUENCE</scope>
    <source>
        <strain evidence="2">CBS 379.55</strain>
    </source>
</reference>
<feature type="region of interest" description="Disordered" evidence="1">
    <location>
        <begin position="166"/>
        <end position="266"/>
    </location>
</feature>
<protein>
    <submittedName>
        <fullName evidence="2">Uncharacterized protein</fullName>
    </submittedName>
</protein>
<sequence>MPEKAAVTVSDKRDPEVEGRGESSGNWFSRRLRKPSAKQGREAEGICVRTEIELERPKTAPSTGTKDWAYATTDVPPLPRPLGKPPPLPRPESGVIRDVNAWLDASTIQPAPRIMGGIPYWREGGLVHTVPRSDVRYAFDIRPARPTTHGQQFKSFCRRAGKMQVRMPTLPRSQRNTLAQRKQLNRGSNTVPSLPPLPPSPVEAKPKIPEQKRPFRSKSLMELKKLFTPETSPDHGGSTLKMQVKPRDQNPAPAPQMRSSASSRFDNQEALMERRVNAVFGRTRAASHVGTMRSMNSRRGESVMSDAPTYSTGVPPPSYHSRAESIRSTSSFGCVDAMRETREHNSRGQTVPRNGGMREKFKKIAQKAGLSKRDG</sequence>
<evidence type="ECO:0000313" key="2">
    <source>
        <dbReference type="EMBL" id="KAF2271547.1"/>
    </source>
</evidence>
<dbReference type="GeneID" id="54554990"/>
<gene>
    <name evidence="2" type="ORF">EI97DRAFT_471103</name>
</gene>
<dbReference type="Proteomes" id="UP000800097">
    <property type="component" value="Unassembled WGS sequence"/>
</dbReference>
<proteinExistence type="predicted"/>
<dbReference type="AlphaFoldDB" id="A0A6A6J5S8"/>
<feature type="compositionally biased region" description="Basic and acidic residues" evidence="1">
    <location>
        <begin position="337"/>
        <end position="346"/>
    </location>
</feature>
<dbReference type="EMBL" id="ML986538">
    <property type="protein sequence ID" value="KAF2271547.1"/>
    <property type="molecule type" value="Genomic_DNA"/>
</dbReference>
<organism evidence="2 3">
    <name type="scientific">Westerdykella ornata</name>
    <dbReference type="NCBI Taxonomy" id="318751"/>
    <lineage>
        <taxon>Eukaryota</taxon>
        <taxon>Fungi</taxon>
        <taxon>Dikarya</taxon>
        <taxon>Ascomycota</taxon>
        <taxon>Pezizomycotina</taxon>
        <taxon>Dothideomycetes</taxon>
        <taxon>Pleosporomycetidae</taxon>
        <taxon>Pleosporales</taxon>
        <taxon>Sporormiaceae</taxon>
        <taxon>Westerdykella</taxon>
    </lineage>
</organism>
<accession>A0A6A6J5S8</accession>
<dbReference type="OrthoDB" id="3935253at2759"/>